<proteinExistence type="predicted"/>
<keyword evidence="3" id="KW-1185">Reference proteome</keyword>
<reference evidence="2 3" key="1">
    <citation type="journal article" date="2007" name="Nature">
        <title>Evolution of genes and genomes on the Drosophila phylogeny.</title>
        <authorList>
            <consortium name="Drosophila 12 Genomes Consortium"/>
            <person name="Clark A.G."/>
            <person name="Eisen M.B."/>
            <person name="Smith D.R."/>
            <person name="Bergman C.M."/>
            <person name="Oliver B."/>
            <person name="Markow T.A."/>
            <person name="Kaufman T.C."/>
            <person name="Kellis M."/>
            <person name="Gelbart W."/>
            <person name="Iyer V.N."/>
            <person name="Pollard D.A."/>
            <person name="Sackton T.B."/>
            <person name="Larracuente A.M."/>
            <person name="Singh N.D."/>
            <person name="Abad J.P."/>
            <person name="Abt D.N."/>
            <person name="Adryan B."/>
            <person name="Aguade M."/>
            <person name="Akashi H."/>
            <person name="Anderson W.W."/>
            <person name="Aquadro C.F."/>
            <person name="Ardell D.H."/>
            <person name="Arguello R."/>
            <person name="Artieri C.G."/>
            <person name="Barbash D.A."/>
            <person name="Barker D."/>
            <person name="Barsanti P."/>
            <person name="Batterham P."/>
            <person name="Batzoglou S."/>
            <person name="Begun D."/>
            <person name="Bhutkar A."/>
            <person name="Blanco E."/>
            <person name="Bosak S.A."/>
            <person name="Bradley R.K."/>
            <person name="Brand A.D."/>
            <person name="Brent M.R."/>
            <person name="Brooks A.N."/>
            <person name="Brown R.H."/>
            <person name="Butlin R.K."/>
            <person name="Caggese C."/>
            <person name="Calvi B.R."/>
            <person name="Bernardo de Carvalho A."/>
            <person name="Caspi A."/>
            <person name="Castrezana S."/>
            <person name="Celniker S.E."/>
            <person name="Chang J.L."/>
            <person name="Chapple C."/>
            <person name="Chatterji S."/>
            <person name="Chinwalla A."/>
            <person name="Civetta A."/>
            <person name="Clifton S.W."/>
            <person name="Comeron J.M."/>
            <person name="Costello J.C."/>
            <person name="Coyne J.A."/>
            <person name="Daub J."/>
            <person name="David R.G."/>
            <person name="Delcher A.L."/>
            <person name="Delehaunty K."/>
            <person name="Do C.B."/>
            <person name="Ebling H."/>
            <person name="Edwards K."/>
            <person name="Eickbush T."/>
            <person name="Evans J.D."/>
            <person name="Filipski A."/>
            <person name="Findeiss S."/>
            <person name="Freyhult E."/>
            <person name="Fulton L."/>
            <person name="Fulton R."/>
            <person name="Garcia A.C."/>
            <person name="Gardiner A."/>
            <person name="Garfield D.A."/>
            <person name="Garvin B.E."/>
            <person name="Gibson G."/>
            <person name="Gilbert D."/>
            <person name="Gnerre S."/>
            <person name="Godfrey J."/>
            <person name="Good R."/>
            <person name="Gotea V."/>
            <person name="Gravely B."/>
            <person name="Greenberg A.J."/>
            <person name="Griffiths-Jones S."/>
            <person name="Gross S."/>
            <person name="Guigo R."/>
            <person name="Gustafson E.A."/>
            <person name="Haerty W."/>
            <person name="Hahn M.W."/>
            <person name="Halligan D.L."/>
            <person name="Halpern A.L."/>
            <person name="Halter G.M."/>
            <person name="Han M.V."/>
            <person name="Heger A."/>
            <person name="Hillier L."/>
            <person name="Hinrichs A.S."/>
            <person name="Holmes I."/>
            <person name="Hoskins R.A."/>
            <person name="Hubisz M.J."/>
            <person name="Hultmark D."/>
            <person name="Huntley M.A."/>
            <person name="Jaffe D.B."/>
            <person name="Jagadeeshan S."/>
            <person name="Jeck W.R."/>
            <person name="Johnson J."/>
            <person name="Jones C.D."/>
            <person name="Jordan W.C."/>
            <person name="Karpen G.H."/>
            <person name="Kataoka E."/>
            <person name="Keightley P.D."/>
            <person name="Kheradpour P."/>
            <person name="Kirkness E.F."/>
            <person name="Koerich L.B."/>
            <person name="Kristiansen K."/>
            <person name="Kudrna D."/>
            <person name="Kulathinal R.J."/>
            <person name="Kumar S."/>
            <person name="Kwok R."/>
            <person name="Lander E."/>
            <person name="Langley C.H."/>
            <person name="Lapoint R."/>
            <person name="Lazzaro B.P."/>
            <person name="Lee S.J."/>
            <person name="Levesque L."/>
            <person name="Li R."/>
            <person name="Lin C.F."/>
            <person name="Lin M.F."/>
            <person name="Lindblad-Toh K."/>
            <person name="Llopart A."/>
            <person name="Long M."/>
            <person name="Low L."/>
            <person name="Lozovsky E."/>
            <person name="Lu J."/>
            <person name="Luo M."/>
            <person name="Machado C.A."/>
            <person name="Makalowski W."/>
            <person name="Marzo M."/>
            <person name="Matsuda M."/>
            <person name="Matzkin L."/>
            <person name="McAllister B."/>
            <person name="McBride C.S."/>
            <person name="McKernan B."/>
            <person name="McKernan K."/>
            <person name="Mendez-Lago M."/>
            <person name="Minx P."/>
            <person name="Mollenhauer M.U."/>
            <person name="Montooth K."/>
            <person name="Mount S.M."/>
            <person name="Mu X."/>
            <person name="Myers E."/>
            <person name="Negre B."/>
            <person name="Newfeld S."/>
            <person name="Nielsen R."/>
            <person name="Noor M.A."/>
            <person name="O'Grady P."/>
            <person name="Pachter L."/>
            <person name="Papaceit M."/>
            <person name="Parisi M.J."/>
            <person name="Parisi M."/>
            <person name="Parts L."/>
            <person name="Pedersen J.S."/>
            <person name="Pesole G."/>
            <person name="Phillippy A.M."/>
            <person name="Ponting C.P."/>
            <person name="Pop M."/>
            <person name="Porcelli D."/>
            <person name="Powell J.R."/>
            <person name="Prohaska S."/>
            <person name="Pruitt K."/>
            <person name="Puig M."/>
            <person name="Quesneville H."/>
            <person name="Ram K.R."/>
            <person name="Rand D."/>
            <person name="Rasmussen M.D."/>
            <person name="Reed L.K."/>
            <person name="Reenan R."/>
            <person name="Reily A."/>
            <person name="Remington K.A."/>
            <person name="Rieger T.T."/>
            <person name="Ritchie M.G."/>
            <person name="Robin C."/>
            <person name="Rogers Y.H."/>
            <person name="Rohde C."/>
            <person name="Rozas J."/>
            <person name="Rubenfield M.J."/>
            <person name="Ruiz A."/>
            <person name="Russo S."/>
            <person name="Salzberg S.L."/>
            <person name="Sanchez-Gracia A."/>
            <person name="Saranga D.J."/>
            <person name="Sato H."/>
            <person name="Schaeffer S.W."/>
            <person name="Schatz M.C."/>
            <person name="Schlenke T."/>
            <person name="Schwartz R."/>
            <person name="Segarra C."/>
            <person name="Singh R.S."/>
            <person name="Sirot L."/>
            <person name="Sirota M."/>
            <person name="Sisneros N.B."/>
            <person name="Smith C.D."/>
            <person name="Smith T.F."/>
            <person name="Spieth J."/>
            <person name="Stage D.E."/>
            <person name="Stark A."/>
            <person name="Stephan W."/>
            <person name="Strausberg R.L."/>
            <person name="Strempel S."/>
            <person name="Sturgill D."/>
            <person name="Sutton G."/>
            <person name="Sutton G.G."/>
            <person name="Tao W."/>
            <person name="Teichmann S."/>
            <person name="Tobari Y.N."/>
            <person name="Tomimura Y."/>
            <person name="Tsolas J.M."/>
            <person name="Valente V.L."/>
            <person name="Venter E."/>
            <person name="Venter J.C."/>
            <person name="Vicario S."/>
            <person name="Vieira F.G."/>
            <person name="Vilella A.J."/>
            <person name="Villasante A."/>
            <person name="Walenz B."/>
            <person name="Wang J."/>
            <person name="Wasserman M."/>
            <person name="Watts T."/>
            <person name="Wilson D."/>
            <person name="Wilson R.K."/>
            <person name="Wing R.A."/>
            <person name="Wolfner M.F."/>
            <person name="Wong A."/>
            <person name="Wong G.K."/>
            <person name="Wu C.I."/>
            <person name="Wu G."/>
            <person name="Yamamoto D."/>
            <person name="Yang H.P."/>
            <person name="Yang S.P."/>
            <person name="Yorke J.A."/>
            <person name="Yoshida K."/>
            <person name="Zdobnov E."/>
            <person name="Zhang P."/>
            <person name="Zhang Y."/>
            <person name="Zimin A.V."/>
            <person name="Baldwin J."/>
            <person name="Abdouelleil A."/>
            <person name="Abdulkadir J."/>
            <person name="Abebe A."/>
            <person name="Abera B."/>
            <person name="Abreu J."/>
            <person name="Acer S.C."/>
            <person name="Aftuck L."/>
            <person name="Alexander A."/>
            <person name="An P."/>
            <person name="Anderson E."/>
            <person name="Anderson S."/>
            <person name="Arachi H."/>
            <person name="Azer M."/>
            <person name="Bachantsang P."/>
            <person name="Barry A."/>
            <person name="Bayul T."/>
            <person name="Berlin A."/>
            <person name="Bessette D."/>
            <person name="Bloom T."/>
            <person name="Blye J."/>
            <person name="Boguslavskiy L."/>
            <person name="Bonnet C."/>
            <person name="Boukhgalter B."/>
            <person name="Bourzgui I."/>
            <person name="Brown A."/>
            <person name="Cahill P."/>
            <person name="Channer S."/>
            <person name="Cheshatsang Y."/>
            <person name="Chuda L."/>
            <person name="Citroen M."/>
            <person name="Collymore A."/>
            <person name="Cooke P."/>
            <person name="Costello M."/>
            <person name="D'Aco K."/>
            <person name="Daza R."/>
            <person name="De Haan G."/>
            <person name="DeGray S."/>
            <person name="DeMaso C."/>
            <person name="Dhargay N."/>
            <person name="Dooley K."/>
            <person name="Dooley E."/>
            <person name="Doricent M."/>
            <person name="Dorje P."/>
            <person name="Dorjee K."/>
            <person name="Dupes A."/>
            <person name="Elong R."/>
            <person name="Falk J."/>
            <person name="Farina A."/>
            <person name="Faro S."/>
            <person name="Ferguson D."/>
            <person name="Fisher S."/>
            <person name="Foley C.D."/>
            <person name="Franke A."/>
            <person name="Friedrich D."/>
            <person name="Gadbois L."/>
            <person name="Gearin G."/>
            <person name="Gearin C.R."/>
            <person name="Giannoukos G."/>
            <person name="Goode T."/>
            <person name="Graham J."/>
            <person name="Grandbois E."/>
            <person name="Grewal S."/>
            <person name="Gyaltsen K."/>
            <person name="Hafez N."/>
            <person name="Hagos B."/>
            <person name="Hall J."/>
            <person name="Henson C."/>
            <person name="Hollinger A."/>
            <person name="Honan T."/>
            <person name="Huard M.D."/>
            <person name="Hughes L."/>
            <person name="Hurhula B."/>
            <person name="Husby M.E."/>
            <person name="Kamat A."/>
            <person name="Kanga B."/>
            <person name="Kashin S."/>
            <person name="Khazanovich D."/>
            <person name="Kisner P."/>
            <person name="Lance K."/>
            <person name="Lara M."/>
            <person name="Lee W."/>
            <person name="Lennon N."/>
            <person name="Letendre F."/>
            <person name="LeVine R."/>
            <person name="Lipovsky A."/>
            <person name="Liu X."/>
            <person name="Liu J."/>
            <person name="Liu S."/>
            <person name="Lokyitsang T."/>
            <person name="Lokyitsang Y."/>
            <person name="Lubonja R."/>
            <person name="Lui A."/>
            <person name="MacDonald P."/>
            <person name="Magnisalis V."/>
            <person name="Maru K."/>
            <person name="Matthews C."/>
            <person name="McCusker W."/>
            <person name="McDonough S."/>
            <person name="Mehta T."/>
            <person name="Meldrim J."/>
            <person name="Meneus L."/>
            <person name="Mihai O."/>
            <person name="Mihalev A."/>
            <person name="Mihova T."/>
            <person name="Mittelman R."/>
            <person name="Mlenga V."/>
            <person name="Montmayeur A."/>
            <person name="Mulrain L."/>
            <person name="Navidi A."/>
            <person name="Naylor J."/>
            <person name="Negash T."/>
            <person name="Nguyen T."/>
            <person name="Nguyen N."/>
            <person name="Nicol R."/>
            <person name="Norbu C."/>
            <person name="Norbu N."/>
            <person name="Novod N."/>
            <person name="O'Neill B."/>
            <person name="Osman S."/>
            <person name="Markiewicz E."/>
            <person name="Oyono O.L."/>
            <person name="Patti C."/>
            <person name="Phunkhang P."/>
            <person name="Pierre F."/>
            <person name="Priest M."/>
            <person name="Raghuraman S."/>
            <person name="Rege F."/>
            <person name="Reyes R."/>
            <person name="Rise C."/>
            <person name="Rogov P."/>
            <person name="Ross K."/>
            <person name="Ryan E."/>
            <person name="Settipalli S."/>
            <person name="Shea T."/>
            <person name="Sherpa N."/>
            <person name="Shi L."/>
            <person name="Shih D."/>
            <person name="Sparrow T."/>
            <person name="Spaulding J."/>
            <person name="Stalker J."/>
            <person name="Stange-Thomann N."/>
            <person name="Stavropoulos S."/>
            <person name="Stone C."/>
            <person name="Strader C."/>
            <person name="Tesfaye S."/>
            <person name="Thomson T."/>
            <person name="Thoulutsang Y."/>
            <person name="Thoulutsang D."/>
            <person name="Topham K."/>
            <person name="Topping I."/>
            <person name="Tsamla T."/>
            <person name="Vassiliev H."/>
            <person name="Vo A."/>
            <person name="Wangchuk T."/>
            <person name="Wangdi T."/>
            <person name="Weiand M."/>
            <person name="Wilkinson J."/>
            <person name="Wilson A."/>
            <person name="Yadav S."/>
            <person name="Young G."/>
            <person name="Yu Q."/>
            <person name="Zembek L."/>
            <person name="Zhong D."/>
            <person name="Zimmer A."/>
            <person name="Zwirko Z."/>
            <person name="Jaffe D.B."/>
            <person name="Alvarez P."/>
            <person name="Brockman W."/>
            <person name="Butler J."/>
            <person name="Chin C."/>
            <person name="Gnerre S."/>
            <person name="Grabherr M."/>
            <person name="Kleber M."/>
            <person name="Mauceli E."/>
            <person name="MacCallum I."/>
        </authorList>
    </citation>
    <scope>NUCLEOTIDE SEQUENCE [LARGE SCALE GENOMIC DNA]</scope>
    <source>
        <strain evidence="3">Tucson 15010-1051.87</strain>
    </source>
</reference>
<feature type="compositionally biased region" description="Basic residues" evidence="1">
    <location>
        <begin position="387"/>
        <end position="397"/>
    </location>
</feature>
<feature type="compositionally biased region" description="Basic and acidic residues" evidence="1">
    <location>
        <begin position="458"/>
        <end position="470"/>
    </location>
</feature>
<name>A0A0Q9WII2_DROVI</name>
<organism evidence="2 3">
    <name type="scientific">Drosophila virilis</name>
    <name type="common">Fruit fly</name>
    <dbReference type="NCBI Taxonomy" id="7244"/>
    <lineage>
        <taxon>Eukaryota</taxon>
        <taxon>Metazoa</taxon>
        <taxon>Ecdysozoa</taxon>
        <taxon>Arthropoda</taxon>
        <taxon>Hexapoda</taxon>
        <taxon>Insecta</taxon>
        <taxon>Pterygota</taxon>
        <taxon>Neoptera</taxon>
        <taxon>Endopterygota</taxon>
        <taxon>Diptera</taxon>
        <taxon>Brachycera</taxon>
        <taxon>Muscomorpha</taxon>
        <taxon>Ephydroidea</taxon>
        <taxon>Drosophilidae</taxon>
        <taxon>Drosophila</taxon>
    </lineage>
</organism>
<dbReference type="AlphaFoldDB" id="A0A0Q9WII2"/>
<sequence length="528" mass="59222">MQRQDTLNRNRDQPTTYGVLRLQNCKDYAFRKGEIYPSINPPVASCGNNATNRWLSKFVNETGCGTLDPKILTNLNKNAYGKQDVTKSTQESIDGPRTARRYLNHPVELSQRKLDYSQLTPYDLMRMLNCKMAKVQEWETYPSIRPPISRCSAALTAQWMADSMRDSDCGRPFDMEHDDIVEVWKQSPNKDTLGYYGVGSDIHKPEAVVFNQLISECLKRVMPEATKDKKATTIPPDDENVKKPSKKDVLNRLLLKSKIDRMPTVQEALDASKALTWLHCPHLLGEKYPFLKGEPHVRPQAAFGIKKLVPKPKHGLRRKHLLCKLPCVLPDNACTEYEYRKDPKSYKEFCRKEMERLKAECEEEFVEPRNYSELYPHLVTCFEKSPHTKARKPKTRSSKSEGQFSSEDMDGLDGEGVDGEGVDGEGAGGKGAGGKGASGKGAGGEGAGGDAAQRKKRDGSTDKDKKSKSDKGKKHFEKSRNKAKPEKSLSKDILNVQDKPKSNKNQKGKAKSLKLRRTRSAPVSCAIS</sequence>
<evidence type="ECO:0000313" key="2">
    <source>
        <dbReference type="EMBL" id="KRF81521.1"/>
    </source>
</evidence>
<dbReference type="OrthoDB" id="7871858at2759"/>
<feature type="compositionally biased region" description="Acidic residues" evidence="1">
    <location>
        <begin position="407"/>
        <end position="423"/>
    </location>
</feature>
<feature type="compositionally biased region" description="Basic residues" evidence="1">
    <location>
        <begin position="502"/>
        <end position="519"/>
    </location>
</feature>
<gene>
    <name evidence="2" type="primary">Dvir\GJ17350</name>
    <name evidence="2" type="ORF">Dvir_GJ17350</name>
</gene>
<feature type="compositionally biased region" description="Gly residues" evidence="1">
    <location>
        <begin position="424"/>
        <end position="449"/>
    </location>
</feature>
<dbReference type="Proteomes" id="UP000008792">
    <property type="component" value="Unassembled WGS sequence"/>
</dbReference>
<feature type="region of interest" description="Disordered" evidence="1">
    <location>
        <begin position="385"/>
        <end position="528"/>
    </location>
</feature>
<feature type="compositionally biased region" description="Basic and acidic residues" evidence="1">
    <location>
        <begin position="478"/>
        <end position="490"/>
    </location>
</feature>
<protein>
    <submittedName>
        <fullName evidence="2">Uncharacterized protein, isoform B</fullName>
    </submittedName>
</protein>
<dbReference type="EMBL" id="CH940649">
    <property type="protein sequence ID" value="KRF81521.1"/>
    <property type="molecule type" value="Genomic_DNA"/>
</dbReference>
<accession>A0A0Q9WII2</accession>
<evidence type="ECO:0000256" key="1">
    <source>
        <dbReference type="SAM" id="MobiDB-lite"/>
    </source>
</evidence>
<evidence type="ECO:0000313" key="3">
    <source>
        <dbReference type="Proteomes" id="UP000008792"/>
    </source>
</evidence>